<gene>
    <name evidence="1" type="ORF">G3570_04350</name>
</gene>
<organism evidence="1 2">
    <name type="scientific">Halalkalibaculum roseum</name>
    <dbReference type="NCBI Taxonomy" id="2709311"/>
    <lineage>
        <taxon>Bacteria</taxon>
        <taxon>Pseudomonadati</taxon>
        <taxon>Balneolota</taxon>
        <taxon>Balneolia</taxon>
        <taxon>Balneolales</taxon>
        <taxon>Balneolaceae</taxon>
        <taxon>Halalkalibaculum</taxon>
    </lineage>
</organism>
<dbReference type="RefSeq" id="WP_165139644.1">
    <property type="nucleotide sequence ID" value="NZ_JAALLT010000002.1"/>
</dbReference>
<proteinExistence type="predicted"/>
<dbReference type="NCBIfam" id="NF045942">
    <property type="entry name" value="PolPhglucPhase"/>
    <property type="match status" value="1"/>
</dbReference>
<dbReference type="PANTHER" id="PTHR18964">
    <property type="entry name" value="ROK (REPRESSOR, ORF, KINASE) FAMILY"/>
    <property type="match status" value="1"/>
</dbReference>
<dbReference type="Pfam" id="PF00480">
    <property type="entry name" value="ROK"/>
    <property type="match status" value="1"/>
</dbReference>
<keyword evidence="2" id="KW-1185">Reference proteome</keyword>
<reference evidence="1 2" key="1">
    <citation type="submission" date="2020-02" db="EMBL/GenBank/DDBJ databases">
        <title>Balneolaceae bacterium YR4-1, complete genome.</title>
        <authorList>
            <person name="Li Y."/>
            <person name="Wu S."/>
        </authorList>
    </citation>
    <scope>NUCLEOTIDE SEQUENCE [LARGE SCALE GENOMIC DNA]</scope>
    <source>
        <strain evidence="1 2">YR4-1</strain>
    </source>
</reference>
<evidence type="ECO:0000313" key="2">
    <source>
        <dbReference type="Proteomes" id="UP000473278"/>
    </source>
</evidence>
<dbReference type="AlphaFoldDB" id="A0A6M1SKM2"/>
<dbReference type="InterPro" id="IPR000600">
    <property type="entry name" value="ROK"/>
</dbReference>
<comment type="caution">
    <text evidence="1">The sequence shown here is derived from an EMBL/GenBank/DDBJ whole genome shotgun (WGS) entry which is preliminary data.</text>
</comment>
<dbReference type="EMBL" id="JAALLT010000002">
    <property type="protein sequence ID" value="NGP75851.1"/>
    <property type="molecule type" value="Genomic_DNA"/>
</dbReference>
<sequence length="249" mass="26717">MEILGIDVGGSGIKGAIVDTRVGELKTERYRIPTPKPATPSSVINTIEAIIDHFDWQGVVGCGFPAAVKHEIVKTASNIDDSWIGVNASAQIEKGTGCPTWLVNDVDAAGYAEVGFGAGKDRYGTIFMAAFGTGIGTAVFHNQQLVPNTELGHIPMHGMAAEDYAANSIREKQELSWEEWGGRVNEYLQVIQALFWPDIVIIGGGVSKYFNEFKDFLDLDTEVVPAENRNHAGIIGAAIAASAKQKGLE</sequence>
<dbReference type="SUPFAM" id="SSF53067">
    <property type="entry name" value="Actin-like ATPase domain"/>
    <property type="match status" value="1"/>
</dbReference>
<dbReference type="Gene3D" id="3.30.420.40">
    <property type="match status" value="2"/>
</dbReference>
<evidence type="ECO:0000313" key="1">
    <source>
        <dbReference type="EMBL" id="NGP75851.1"/>
    </source>
</evidence>
<dbReference type="Proteomes" id="UP000473278">
    <property type="component" value="Unassembled WGS sequence"/>
</dbReference>
<dbReference type="InterPro" id="IPR043129">
    <property type="entry name" value="ATPase_NBD"/>
</dbReference>
<protein>
    <submittedName>
        <fullName evidence="1">ROK family protein</fullName>
    </submittedName>
</protein>
<accession>A0A6M1SKM2</accession>
<dbReference type="PANTHER" id="PTHR18964:SF146">
    <property type="entry name" value="POLYPHOSPHATE GLUCOKINASE"/>
    <property type="match status" value="1"/>
</dbReference>
<dbReference type="CDD" id="cd24058">
    <property type="entry name" value="ASKHA_NBD_ROK_PPGK"/>
    <property type="match status" value="1"/>
</dbReference>
<name>A0A6M1SKM2_9BACT</name>